<reference evidence="2 3" key="1">
    <citation type="submission" date="2015-07" db="EMBL/GenBank/DDBJ databases">
        <authorList>
            <person name="Kim K.M."/>
        </authorList>
    </citation>
    <scope>NUCLEOTIDE SEQUENCE [LARGE SCALE GENOMIC DNA]</scope>
    <source>
        <strain evidence="2 3">KCTC 12363</strain>
    </source>
</reference>
<dbReference type="Proteomes" id="UP000036520">
    <property type="component" value="Chromosome"/>
</dbReference>
<dbReference type="Pfam" id="PF13470">
    <property type="entry name" value="PIN_3"/>
    <property type="match status" value="1"/>
</dbReference>
<dbReference type="SUPFAM" id="SSF88723">
    <property type="entry name" value="PIN domain-like"/>
    <property type="match status" value="1"/>
</dbReference>
<dbReference type="OrthoDB" id="1148871at2"/>
<name>A0A0H4PCN8_9BACT</name>
<keyword evidence="3" id="KW-1185">Reference proteome</keyword>
<feature type="domain" description="PIN" evidence="1">
    <location>
        <begin position="3"/>
        <end position="117"/>
    </location>
</feature>
<dbReference type="EMBL" id="CP012040">
    <property type="protein sequence ID" value="AKP52221.1"/>
    <property type="molecule type" value="Genomic_DNA"/>
</dbReference>
<dbReference type="Gene3D" id="3.40.50.1010">
    <property type="entry name" value="5'-nuclease"/>
    <property type="match status" value="1"/>
</dbReference>
<dbReference type="InterPro" id="IPR029060">
    <property type="entry name" value="PIN-like_dom_sf"/>
</dbReference>
<gene>
    <name evidence="2" type="ORF">CA2015_2811</name>
</gene>
<dbReference type="InterPro" id="IPR002716">
    <property type="entry name" value="PIN_dom"/>
</dbReference>
<dbReference type="STRING" id="320787.CA2015_2811"/>
<proteinExistence type="predicted"/>
<evidence type="ECO:0000313" key="2">
    <source>
        <dbReference type="EMBL" id="AKP52221.1"/>
    </source>
</evidence>
<dbReference type="AlphaFoldDB" id="A0A0H4PCN8"/>
<evidence type="ECO:0000259" key="1">
    <source>
        <dbReference type="Pfam" id="PF13470"/>
    </source>
</evidence>
<sequence length="137" mass="15676">MDRILVDTNVVLDLLGKRESFLKEAQELFTLSDKGKVKLFVSALTFANTYYILSQQLKVSSARKVLRQFKVLVEVVPIDDKVIELALDSEFKDFEDAIQYYSAIENGVRIIITRNQKDFKHSKIPVLSAKEYLGMKG</sequence>
<dbReference type="RefSeq" id="WP_048642467.1">
    <property type="nucleotide sequence ID" value="NZ_CP012040.1"/>
</dbReference>
<organism evidence="2 3">
    <name type="scientific">Cyclobacterium amurskyense</name>
    <dbReference type="NCBI Taxonomy" id="320787"/>
    <lineage>
        <taxon>Bacteria</taxon>
        <taxon>Pseudomonadati</taxon>
        <taxon>Bacteroidota</taxon>
        <taxon>Cytophagia</taxon>
        <taxon>Cytophagales</taxon>
        <taxon>Cyclobacteriaceae</taxon>
        <taxon>Cyclobacterium</taxon>
    </lineage>
</organism>
<accession>A0A0H4PCN8</accession>
<dbReference type="KEGG" id="camu:CA2015_2811"/>
<protein>
    <submittedName>
        <fullName evidence="2">PIN domain protein</fullName>
    </submittedName>
</protein>
<evidence type="ECO:0000313" key="3">
    <source>
        <dbReference type="Proteomes" id="UP000036520"/>
    </source>
</evidence>